<evidence type="ECO:0008006" key="4">
    <source>
        <dbReference type="Google" id="ProtNLM"/>
    </source>
</evidence>
<protein>
    <recommendedName>
        <fullName evidence="4">Extracellular membrane protein CFEM domain-containing protein</fullName>
    </recommendedName>
</protein>
<keyword evidence="1" id="KW-0732">Signal</keyword>
<dbReference type="OrthoDB" id="4137750at2759"/>
<proteinExistence type="predicted"/>
<accession>A0A438N475</accession>
<dbReference type="EMBL" id="NAJM01000022">
    <property type="protein sequence ID" value="RVX70550.1"/>
    <property type="molecule type" value="Genomic_DNA"/>
</dbReference>
<evidence type="ECO:0000256" key="1">
    <source>
        <dbReference type="SAM" id="SignalP"/>
    </source>
</evidence>
<organism evidence="2 3">
    <name type="scientific">Exophiala mesophila</name>
    <name type="common">Black yeast-like fungus</name>
    <dbReference type="NCBI Taxonomy" id="212818"/>
    <lineage>
        <taxon>Eukaryota</taxon>
        <taxon>Fungi</taxon>
        <taxon>Dikarya</taxon>
        <taxon>Ascomycota</taxon>
        <taxon>Pezizomycotina</taxon>
        <taxon>Eurotiomycetes</taxon>
        <taxon>Chaetothyriomycetidae</taxon>
        <taxon>Chaetothyriales</taxon>
        <taxon>Herpotrichiellaceae</taxon>
        <taxon>Exophiala</taxon>
    </lineage>
</organism>
<comment type="caution">
    <text evidence="2">The sequence shown here is derived from an EMBL/GenBank/DDBJ whole genome shotgun (WGS) entry which is preliminary data.</text>
</comment>
<dbReference type="VEuPathDB" id="FungiDB:PV10_09107"/>
<feature type="chain" id="PRO_5019070849" description="Extracellular membrane protein CFEM domain-containing protein" evidence="1">
    <location>
        <begin position="21"/>
        <end position="420"/>
    </location>
</feature>
<sequence length="420" mass="46390">MATTSFVLLILSFLIAFTAAAPARLLRDDPADLHRDVDNYFTRHNRLLCTTKRCLFGHATLDWLTFTCICPDWNQDLLTHPCFTTICDNNVDPVYSILDDACLCGPSQYLGIDGVEIDHLPNPTSPSIHLQPRHQPETSWNKIDGPIPSYLPPPKEPTTPELLNQSLNVQPQNTATISSIIPDFNLGIFHILLQLNGLVADLLAVNASVNLACGSIGLTDPQPNLALVPKFVKDGQGAPQTLIADCEVIAVNMYTPEVVTCWVQKLSDGTIYSVLASNKVLDINKMDLGLSVALEWVVLPLAHKRAPPIWSSNTNYVLPQKRQIFAAHCGLPCPFYHMRMIQGTDGYCGCMFKGADEEFRLDRRTMTEPNVHTAIMTEEACSAMTCFRAYHKAAIFNPFTRTCSCVSDPSIESISSAWIG</sequence>
<reference evidence="2 3" key="1">
    <citation type="submission" date="2017-03" db="EMBL/GenBank/DDBJ databases">
        <title>Genomes of endolithic fungi from Antarctica.</title>
        <authorList>
            <person name="Coleine C."/>
            <person name="Masonjones S."/>
            <person name="Stajich J.E."/>
        </authorList>
    </citation>
    <scope>NUCLEOTIDE SEQUENCE [LARGE SCALE GENOMIC DNA]</scope>
    <source>
        <strain evidence="2 3">CCFEE 6314</strain>
    </source>
</reference>
<dbReference type="Proteomes" id="UP000288859">
    <property type="component" value="Unassembled WGS sequence"/>
</dbReference>
<feature type="signal peptide" evidence="1">
    <location>
        <begin position="1"/>
        <end position="20"/>
    </location>
</feature>
<evidence type="ECO:0000313" key="3">
    <source>
        <dbReference type="Proteomes" id="UP000288859"/>
    </source>
</evidence>
<evidence type="ECO:0000313" key="2">
    <source>
        <dbReference type="EMBL" id="RVX70550.1"/>
    </source>
</evidence>
<dbReference type="AlphaFoldDB" id="A0A438N475"/>
<name>A0A438N475_EXOME</name>
<gene>
    <name evidence="2" type="ORF">B0A52_05201</name>
</gene>